<name>A0A6A6HIB7_VIRVR</name>
<keyword evidence="2" id="KW-0479">Metal-binding</keyword>
<dbReference type="OrthoDB" id="411064at2759"/>
<dbReference type="Proteomes" id="UP000800092">
    <property type="component" value="Unassembled WGS sequence"/>
</dbReference>
<feature type="domain" description="Fumarylacetoacetase-like C-terminal" evidence="3">
    <location>
        <begin position="64"/>
        <end position="274"/>
    </location>
</feature>
<evidence type="ECO:0000259" key="3">
    <source>
        <dbReference type="Pfam" id="PF01557"/>
    </source>
</evidence>
<dbReference type="GO" id="GO:0050163">
    <property type="term" value="F:oxaloacetate tautomerase activity"/>
    <property type="evidence" value="ECO:0007669"/>
    <property type="project" value="UniProtKB-ARBA"/>
</dbReference>
<dbReference type="FunFam" id="3.90.850.10:FF:000002">
    <property type="entry name" value="2-hydroxyhepta-2,4-diene-1,7-dioate isomerase"/>
    <property type="match status" value="1"/>
</dbReference>
<organism evidence="4 5">
    <name type="scientific">Viridothelium virens</name>
    <name type="common">Speckled blister lichen</name>
    <name type="synonym">Trypethelium virens</name>
    <dbReference type="NCBI Taxonomy" id="1048519"/>
    <lineage>
        <taxon>Eukaryota</taxon>
        <taxon>Fungi</taxon>
        <taxon>Dikarya</taxon>
        <taxon>Ascomycota</taxon>
        <taxon>Pezizomycotina</taxon>
        <taxon>Dothideomycetes</taxon>
        <taxon>Dothideomycetes incertae sedis</taxon>
        <taxon>Trypetheliales</taxon>
        <taxon>Trypetheliaceae</taxon>
        <taxon>Viridothelium</taxon>
    </lineage>
</organism>
<dbReference type="AlphaFoldDB" id="A0A6A6HIB7"/>
<accession>A0A6A6HIB7</accession>
<dbReference type="GO" id="GO:0006107">
    <property type="term" value="P:oxaloacetate metabolic process"/>
    <property type="evidence" value="ECO:0007669"/>
    <property type="project" value="UniProtKB-ARBA"/>
</dbReference>
<evidence type="ECO:0000313" key="5">
    <source>
        <dbReference type="Proteomes" id="UP000800092"/>
    </source>
</evidence>
<proteinExistence type="inferred from homology"/>
<reference evidence="4" key="1">
    <citation type="journal article" date="2020" name="Stud. Mycol.">
        <title>101 Dothideomycetes genomes: a test case for predicting lifestyles and emergence of pathogens.</title>
        <authorList>
            <person name="Haridas S."/>
            <person name="Albert R."/>
            <person name="Binder M."/>
            <person name="Bloem J."/>
            <person name="Labutti K."/>
            <person name="Salamov A."/>
            <person name="Andreopoulos B."/>
            <person name="Baker S."/>
            <person name="Barry K."/>
            <person name="Bills G."/>
            <person name="Bluhm B."/>
            <person name="Cannon C."/>
            <person name="Castanera R."/>
            <person name="Culley D."/>
            <person name="Daum C."/>
            <person name="Ezra D."/>
            <person name="Gonzalez J."/>
            <person name="Henrissat B."/>
            <person name="Kuo A."/>
            <person name="Liang C."/>
            <person name="Lipzen A."/>
            <person name="Lutzoni F."/>
            <person name="Magnuson J."/>
            <person name="Mondo S."/>
            <person name="Nolan M."/>
            <person name="Ohm R."/>
            <person name="Pangilinan J."/>
            <person name="Park H.-J."/>
            <person name="Ramirez L."/>
            <person name="Alfaro M."/>
            <person name="Sun H."/>
            <person name="Tritt A."/>
            <person name="Yoshinaga Y."/>
            <person name="Zwiers L.-H."/>
            <person name="Turgeon B."/>
            <person name="Goodwin S."/>
            <person name="Spatafora J."/>
            <person name="Crous P."/>
            <person name="Grigoriev I."/>
        </authorList>
    </citation>
    <scope>NUCLEOTIDE SEQUENCE</scope>
    <source>
        <strain evidence="4">Tuck. ex Michener</strain>
    </source>
</reference>
<dbReference type="InterPro" id="IPR011234">
    <property type="entry name" value="Fumarylacetoacetase-like_C"/>
</dbReference>
<dbReference type="Gene3D" id="3.90.850.10">
    <property type="entry name" value="Fumarylacetoacetase-like, C-terminal domain"/>
    <property type="match status" value="1"/>
</dbReference>
<dbReference type="GO" id="GO:0046872">
    <property type="term" value="F:metal ion binding"/>
    <property type="evidence" value="ECO:0007669"/>
    <property type="project" value="UniProtKB-KW"/>
</dbReference>
<sequence>MAASPWKSLIRFKDAQGKIQYGEPLDSEFSRATVFSGPDVFSLNKTSDIADVKELLASCEPSAILCIGLNYRDHAIECNFPIPEYPILFLKTPNSLTSAHARIPIPPQSSQVDYENELCILTRRPIKDATLSSLQSNLSDYILAYTVGNDVSARDWQMGARSGGQFSYAKSYDGFCPVGPALVAAEQIREPQQLKMRTRVNGSTVQDGTTGDMIFGIAELLEFLSRGRTIERGTLVMTGTPNGVGMFRKRGPVWLGKGDVVECEIEQVGTLRNEFF</sequence>
<keyword evidence="5" id="KW-1185">Reference proteome</keyword>
<gene>
    <name evidence="4" type="ORF">EV356DRAFT_530323</name>
</gene>
<evidence type="ECO:0000256" key="1">
    <source>
        <dbReference type="ARBA" id="ARBA00010211"/>
    </source>
</evidence>
<comment type="similarity">
    <text evidence="1">Belongs to the FAH family.</text>
</comment>
<dbReference type="GO" id="GO:0016787">
    <property type="term" value="F:hydrolase activity"/>
    <property type="evidence" value="ECO:0007669"/>
    <property type="project" value="UniProtKB-KW"/>
</dbReference>
<keyword evidence="4" id="KW-0378">Hydrolase</keyword>
<evidence type="ECO:0000313" key="4">
    <source>
        <dbReference type="EMBL" id="KAF2237210.1"/>
    </source>
</evidence>
<dbReference type="SUPFAM" id="SSF56529">
    <property type="entry name" value="FAH"/>
    <property type="match status" value="1"/>
</dbReference>
<dbReference type="PANTHER" id="PTHR11820:SF112">
    <property type="entry name" value="FUMARYLACETOACETATE HYDROLASE FAMILY PROTEIN (AFU_ORTHOLOGUE AFUA_1G02370)-RELATED"/>
    <property type="match status" value="1"/>
</dbReference>
<dbReference type="InterPro" id="IPR036663">
    <property type="entry name" value="Fumarylacetoacetase_C_sf"/>
</dbReference>
<dbReference type="Pfam" id="PF01557">
    <property type="entry name" value="FAA_hydrolase"/>
    <property type="match status" value="1"/>
</dbReference>
<protein>
    <submittedName>
        <fullName evidence="4">Putative fumarylacetoacetate hydrolase</fullName>
    </submittedName>
</protein>
<dbReference type="EMBL" id="ML991781">
    <property type="protein sequence ID" value="KAF2237210.1"/>
    <property type="molecule type" value="Genomic_DNA"/>
</dbReference>
<evidence type="ECO:0000256" key="2">
    <source>
        <dbReference type="ARBA" id="ARBA00022723"/>
    </source>
</evidence>
<dbReference type="PANTHER" id="PTHR11820">
    <property type="entry name" value="ACYLPYRUVASE"/>
    <property type="match status" value="1"/>
</dbReference>